<reference evidence="3" key="1">
    <citation type="submission" date="2016-11" db="EMBL/GenBank/DDBJ databases">
        <authorList>
            <person name="Varghese N."/>
            <person name="Submissions S."/>
        </authorList>
    </citation>
    <scope>NUCLEOTIDE SEQUENCE [LARGE SCALE GENOMIC DNA]</scope>
    <source>
        <strain evidence="3">DSM 2635</strain>
    </source>
</reference>
<dbReference type="STRING" id="1121321.SAMN04488530_13523"/>
<dbReference type="AlphaFoldDB" id="A0A1M5RYK2"/>
<evidence type="ECO:0000313" key="3">
    <source>
        <dbReference type="Proteomes" id="UP000243255"/>
    </source>
</evidence>
<dbReference type="Gene3D" id="2.60.40.1630">
    <property type="entry name" value="bacillus anthracis domain"/>
    <property type="match status" value="1"/>
</dbReference>
<feature type="transmembrane region" description="Helical" evidence="1">
    <location>
        <begin position="52"/>
        <end position="75"/>
    </location>
</feature>
<organism evidence="2 3">
    <name type="scientific">Asaccharospora irregularis DSM 2635</name>
    <dbReference type="NCBI Taxonomy" id="1121321"/>
    <lineage>
        <taxon>Bacteria</taxon>
        <taxon>Bacillati</taxon>
        <taxon>Bacillota</taxon>
        <taxon>Clostridia</taxon>
        <taxon>Peptostreptococcales</taxon>
        <taxon>Peptostreptococcaceae</taxon>
        <taxon>Asaccharospora</taxon>
    </lineage>
</organism>
<evidence type="ECO:0008006" key="4">
    <source>
        <dbReference type="Google" id="ProtNLM"/>
    </source>
</evidence>
<keyword evidence="1" id="KW-0472">Membrane</keyword>
<sequence>MSRIDKIINIKNEDNLLEGDLPLNQDEKQRILQMTVDKISVNSTKKHKGKKVIISILIATMMISTIAMANEYFVLNLDNRLLNYLGIDKSNRSLSGADAYINKIIEDDNLKINIKQSLGDKNSVYILLEVETSKNINIKDKNNLNREMQFEQVDINLDKRSSSGWSISSLADENPNDNKLNFLISYSSDKKINGRKITLDFQDFGYYSDEDGKFVPLVNGNWKVSWKLDYKDVSKEIIVNRTIKINDNKYFITSVNISPIFASANLISRNRDNINIEKVTLKDGTQYTGGDLISGGTSSSLLKISTRIGFSKVIDVSQVKSITIGNKTVELEN</sequence>
<dbReference type="EMBL" id="FQWX01000035">
    <property type="protein sequence ID" value="SHH31447.1"/>
    <property type="molecule type" value="Genomic_DNA"/>
</dbReference>
<evidence type="ECO:0000313" key="2">
    <source>
        <dbReference type="EMBL" id="SHH31447.1"/>
    </source>
</evidence>
<keyword evidence="3" id="KW-1185">Reference proteome</keyword>
<dbReference type="OrthoDB" id="3172935at2"/>
<accession>A0A1M5RYK2</accession>
<gene>
    <name evidence="2" type="ORF">SAMN04488530_13523</name>
</gene>
<keyword evidence="1" id="KW-0812">Transmembrane</keyword>
<proteinExistence type="predicted"/>
<evidence type="ECO:0000256" key="1">
    <source>
        <dbReference type="SAM" id="Phobius"/>
    </source>
</evidence>
<name>A0A1M5RYK2_9FIRM</name>
<dbReference type="RefSeq" id="WP_073127190.1">
    <property type="nucleotide sequence ID" value="NZ_BAABCH010000082.1"/>
</dbReference>
<dbReference type="Proteomes" id="UP000243255">
    <property type="component" value="Unassembled WGS sequence"/>
</dbReference>
<keyword evidence="1" id="KW-1133">Transmembrane helix</keyword>
<protein>
    <recommendedName>
        <fullName evidence="4">DUF4179 domain-containing protein</fullName>
    </recommendedName>
</protein>